<dbReference type="AlphaFoldDB" id="A0A0X8G7A9"/>
<dbReference type="NCBIfam" id="TIGR01509">
    <property type="entry name" value="HAD-SF-IA-v3"/>
    <property type="match status" value="1"/>
</dbReference>
<dbReference type="InterPro" id="IPR023214">
    <property type="entry name" value="HAD_sf"/>
</dbReference>
<evidence type="ECO:0000313" key="2">
    <source>
        <dbReference type="EMBL" id="AMC11354.1"/>
    </source>
</evidence>
<dbReference type="SFLD" id="SFLDG01129">
    <property type="entry name" value="C1.5:_HAD__Beta-PGM__Phosphata"/>
    <property type="match status" value="1"/>
</dbReference>
<dbReference type="PANTHER" id="PTHR43481">
    <property type="entry name" value="FRUCTOSE-1-PHOSPHATE PHOSPHATASE"/>
    <property type="match status" value="1"/>
</dbReference>
<dbReference type="CDD" id="cd07505">
    <property type="entry name" value="HAD_BPGM-like"/>
    <property type="match status" value="1"/>
</dbReference>
<evidence type="ECO:0000313" key="3">
    <source>
        <dbReference type="Proteomes" id="UP000059672"/>
    </source>
</evidence>
<dbReference type="RefSeq" id="WP_068208916.1">
    <property type="nucleotide sequence ID" value="NZ_CP013355.1"/>
</dbReference>
<dbReference type="InterPro" id="IPR051806">
    <property type="entry name" value="HAD-like_SPP"/>
</dbReference>
<dbReference type="Proteomes" id="UP000059672">
    <property type="component" value="Chromosome"/>
</dbReference>
<organism evidence="2 3">
    <name type="scientific">Lutibacter profundi</name>
    <dbReference type="NCBI Taxonomy" id="1622118"/>
    <lineage>
        <taxon>Bacteria</taxon>
        <taxon>Pseudomonadati</taxon>
        <taxon>Bacteroidota</taxon>
        <taxon>Flavobacteriia</taxon>
        <taxon>Flavobacteriales</taxon>
        <taxon>Flavobacteriaceae</taxon>
        <taxon>Lutibacter</taxon>
    </lineage>
</organism>
<dbReference type="Gene3D" id="1.10.150.240">
    <property type="entry name" value="Putative phosphatase, domain 2"/>
    <property type="match status" value="1"/>
</dbReference>
<dbReference type="InterPro" id="IPR010976">
    <property type="entry name" value="B-phosphoglucomutase_hydrolase"/>
</dbReference>
<dbReference type="Pfam" id="PF13419">
    <property type="entry name" value="HAD_2"/>
    <property type="match status" value="1"/>
</dbReference>
<comment type="similarity">
    <text evidence="1">Belongs to the HAD-like hydrolase superfamily. CbbY/CbbZ/Gph/YieH family.</text>
</comment>
<dbReference type="STRING" id="1622118.Lupro_08820"/>
<dbReference type="KEGG" id="lut:Lupro_08820"/>
<dbReference type="InterPro" id="IPR036412">
    <property type="entry name" value="HAD-like_sf"/>
</dbReference>
<dbReference type="PANTHER" id="PTHR43481:SF4">
    <property type="entry name" value="GLYCEROL-1-PHOSPHATE PHOSPHOHYDROLASE 1-RELATED"/>
    <property type="match status" value="1"/>
</dbReference>
<dbReference type="SFLD" id="SFLDS00003">
    <property type="entry name" value="Haloacid_Dehalogenase"/>
    <property type="match status" value="1"/>
</dbReference>
<dbReference type="SUPFAM" id="SSF56784">
    <property type="entry name" value="HAD-like"/>
    <property type="match status" value="1"/>
</dbReference>
<gene>
    <name evidence="2" type="ORF">Lupro_08820</name>
</gene>
<protein>
    <submittedName>
        <fullName evidence="2">Phosphatase</fullName>
    </submittedName>
</protein>
<name>A0A0X8G7A9_9FLAO</name>
<keyword evidence="3" id="KW-1185">Reference proteome</keyword>
<proteinExistence type="inferred from homology"/>
<accession>A0A0X8G7A9</accession>
<dbReference type="PRINTS" id="PR00413">
    <property type="entry name" value="HADHALOGNASE"/>
</dbReference>
<dbReference type="GO" id="GO:0050308">
    <property type="term" value="F:sugar-phosphatase activity"/>
    <property type="evidence" value="ECO:0007669"/>
    <property type="project" value="TreeGrafter"/>
</dbReference>
<dbReference type="OrthoDB" id="9797743at2"/>
<dbReference type="InterPro" id="IPR006439">
    <property type="entry name" value="HAD-SF_hydro_IA"/>
</dbReference>
<reference evidence="3" key="1">
    <citation type="submission" date="2015-12" db="EMBL/GenBank/DDBJ databases">
        <title>Complete genome sequence of Lutibacter profundus strain LP1.</title>
        <authorList>
            <person name="Wissuwa J."/>
            <person name="Le Moine Bauer S."/>
            <person name="Stokke R."/>
            <person name="Dahle H."/>
            <person name="Steen I.H."/>
        </authorList>
    </citation>
    <scope>NUCLEOTIDE SEQUENCE [LARGE SCALE GENOMIC DNA]</scope>
    <source>
        <strain evidence="3">LP1</strain>
    </source>
</reference>
<dbReference type="InterPro" id="IPR041492">
    <property type="entry name" value="HAD_2"/>
</dbReference>
<dbReference type="NCBIfam" id="TIGR02009">
    <property type="entry name" value="PGMB-YQAB-SF"/>
    <property type="match status" value="1"/>
</dbReference>
<dbReference type="EMBL" id="CP013355">
    <property type="protein sequence ID" value="AMC11354.1"/>
    <property type="molecule type" value="Genomic_DNA"/>
</dbReference>
<sequence length="198" mass="22111">MIEIPKQAEGLIFDLDGTVANTMQNHFLSWRKAVMPYGVDFTAKLFKSLTGKPREATILKLNELFDTTMNPEEVGNVKAAHFKTLVDTTKEIAIVADVVRKYHNILPMSIGTGSTRNGAKKTLEVIEMSHFFDIVITANDIENPKPHPETFLKCAELMGVHPMNCVVFEDGILGIQAAKEAGMMVVDVNDYYKMEFTI</sequence>
<evidence type="ECO:0000256" key="1">
    <source>
        <dbReference type="ARBA" id="ARBA00006171"/>
    </source>
</evidence>
<reference evidence="2 3" key="2">
    <citation type="journal article" date="2016" name="Int. J. Syst. Evol. Microbiol.">
        <title>Lutibacter profundi sp. nov., isolated from a deep-sea hydrothermal system on the Arctic Mid-Ocean Ridge and emended description of the genus Lutibacter.</title>
        <authorList>
            <person name="Le Moine Bauer S."/>
            <person name="Roalkvam I."/>
            <person name="Steen I.H."/>
            <person name="Dahle H."/>
        </authorList>
    </citation>
    <scope>NUCLEOTIDE SEQUENCE [LARGE SCALE GENOMIC DNA]</scope>
    <source>
        <strain evidence="2 3">LP1</strain>
    </source>
</reference>
<dbReference type="Gene3D" id="3.40.50.1000">
    <property type="entry name" value="HAD superfamily/HAD-like"/>
    <property type="match status" value="1"/>
</dbReference>
<dbReference type="InterPro" id="IPR023198">
    <property type="entry name" value="PGP-like_dom2"/>
</dbReference>